<dbReference type="SUPFAM" id="SSF101386">
    <property type="entry name" value="all-alpha NTP pyrophosphatases"/>
    <property type="match status" value="1"/>
</dbReference>
<proteinExistence type="predicted"/>
<evidence type="ECO:0000259" key="1">
    <source>
        <dbReference type="Pfam" id="PF03819"/>
    </source>
</evidence>
<name>A0A6J5RWZ1_9CAUD</name>
<sequence length="100" mass="11008">MSFEQVELEVIRWAEARKILPNSTSQTQLLKTMSELGELADALIKGDRHGIVDGLGDVLVTLIIVAAKEDVDLVCCLKSAYDEIKDRTGTMMPNGVFVKD</sequence>
<gene>
    <name evidence="2" type="ORF">UFOVP1309_53</name>
</gene>
<reference evidence="2" key="1">
    <citation type="submission" date="2020-05" db="EMBL/GenBank/DDBJ databases">
        <authorList>
            <person name="Chiriac C."/>
            <person name="Salcher M."/>
            <person name="Ghai R."/>
            <person name="Kavagutti S V."/>
        </authorList>
    </citation>
    <scope>NUCLEOTIDE SEQUENCE</scope>
</reference>
<organism evidence="2">
    <name type="scientific">uncultured Caudovirales phage</name>
    <dbReference type="NCBI Taxonomy" id="2100421"/>
    <lineage>
        <taxon>Viruses</taxon>
        <taxon>Duplodnaviria</taxon>
        <taxon>Heunggongvirae</taxon>
        <taxon>Uroviricota</taxon>
        <taxon>Caudoviricetes</taxon>
        <taxon>Peduoviridae</taxon>
        <taxon>Maltschvirus</taxon>
        <taxon>Maltschvirus maltsch</taxon>
    </lineage>
</organism>
<dbReference type="CDD" id="cd11540">
    <property type="entry name" value="NTP-PPase_u3"/>
    <property type="match status" value="1"/>
</dbReference>
<dbReference type="Pfam" id="PF03819">
    <property type="entry name" value="MazG"/>
    <property type="match status" value="1"/>
</dbReference>
<protein>
    <submittedName>
        <fullName evidence="2">NTP-PPase_u3 domain containing protein</fullName>
    </submittedName>
</protein>
<evidence type="ECO:0000313" key="2">
    <source>
        <dbReference type="EMBL" id="CAB4198121.1"/>
    </source>
</evidence>
<dbReference type="InterPro" id="IPR004518">
    <property type="entry name" value="MazG-like_dom"/>
</dbReference>
<dbReference type="EMBL" id="LR797271">
    <property type="protein sequence ID" value="CAB4198121.1"/>
    <property type="molecule type" value="Genomic_DNA"/>
</dbReference>
<feature type="domain" description="NTP pyrophosphohydrolase MazG-like" evidence="1">
    <location>
        <begin position="24"/>
        <end position="71"/>
    </location>
</feature>
<accession>A0A6J5RWZ1</accession>
<dbReference type="Gene3D" id="1.10.287.1080">
    <property type="entry name" value="MazG-like"/>
    <property type="match status" value="1"/>
</dbReference>